<dbReference type="KEGG" id="glz:GLAREA_09656"/>
<evidence type="ECO:0000313" key="2">
    <source>
        <dbReference type="Proteomes" id="UP000016922"/>
    </source>
</evidence>
<organism evidence="1 2">
    <name type="scientific">Glarea lozoyensis (strain ATCC 20868 / MF5171)</name>
    <dbReference type="NCBI Taxonomy" id="1116229"/>
    <lineage>
        <taxon>Eukaryota</taxon>
        <taxon>Fungi</taxon>
        <taxon>Dikarya</taxon>
        <taxon>Ascomycota</taxon>
        <taxon>Pezizomycotina</taxon>
        <taxon>Leotiomycetes</taxon>
        <taxon>Helotiales</taxon>
        <taxon>Helotiaceae</taxon>
        <taxon>Glarea</taxon>
    </lineage>
</organism>
<dbReference type="AlphaFoldDB" id="S3CS77"/>
<dbReference type="GeneID" id="19468703"/>
<gene>
    <name evidence="1" type="ORF">GLAREA_09656</name>
</gene>
<reference evidence="1 2" key="1">
    <citation type="journal article" date="2013" name="BMC Genomics">
        <title>Genomics-driven discovery of the pneumocandin biosynthetic gene cluster in the fungus Glarea lozoyensis.</title>
        <authorList>
            <person name="Chen L."/>
            <person name="Yue Q."/>
            <person name="Zhang X."/>
            <person name="Xiang M."/>
            <person name="Wang C."/>
            <person name="Li S."/>
            <person name="Che Y."/>
            <person name="Ortiz-Lopez F.J."/>
            <person name="Bills G.F."/>
            <person name="Liu X."/>
            <person name="An Z."/>
        </authorList>
    </citation>
    <scope>NUCLEOTIDE SEQUENCE [LARGE SCALE GENOMIC DNA]</scope>
    <source>
        <strain evidence="2">ATCC 20868 / MF5171</strain>
    </source>
</reference>
<dbReference type="RefSeq" id="XP_008084443.1">
    <property type="nucleotide sequence ID" value="XM_008086252.1"/>
</dbReference>
<protein>
    <submittedName>
        <fullName evidence="1">Uncharacterized protein</fullName>
    </submittedName>
</protein>
<name>S3CS77_GLAL2</name>
<evidence type="ECO:0000313" key="1">
    <source>
        <dbReference type="EMBL" id="EPE28535.1"/>
    </source>
</evidence>
<keyword evidence="2" id="KW-1185">Reference proteome</keyword>
<dbReference type="HOGENOM" id="CLU_2306430_0_0_1"/>
<proteinExistence type="predicted"/>
<accession>S3CS77</accession>
<dbReference type="Proteomes" id="UP000016922">
    <property type="component" value="Unassembled WGS sequence"/>
</dbReference>
<dbReference type="EMBL" id="KE145368">
    <property type="protein sequence ID" value="EPE28535.1"/>
    <property type="molecule type" value="Genomic_DNA"/>
</dbReference>
<sequence>MDELECQRPCESSYQYCAPKPTSSVVLEASPAIPSRVLVDETPPQVTSYQITSNLDSAASEVAETIAKVNYWVDESSHNTDHGQGYCPPGCFECVEVESS</sequence>